<feature type="domain" description="Heterokaryon incompatibility" evidence="1">
    <location>
        <begin position="37"/>
        <end position="94"/>
    </location>
</feature>
<dbReference type="EMBL" id="JAUIQD010000005">
    <property type="protein sequence ID" value="KAK3349707.1"/>
    <property type="molecule type" value="Genomic_DNA"/>
</dbReference>
<dbReference type="Pfam" id="PF06985">
    <property type="entry name" value="HET"/>
    <property type="match status" value="1"/>
</dbReference>
<dbReference type="InterPro" id="IPR010730">
    <property type="entry name" value="HET"/>
</dbReference>
<gene>
    <name evidence="2" type="ORF">B0T25DRAFT_457220</name>
</gene>
<sequence length="95" mass="11091">NLDKFPRRLLDVESYKSSGRVKVVPTDRIIDKETLRYIYLSHCWGKAADLPVATRHNLSQRYEPWSELSKTIRDAVKITRGLGLRYIWVDSLCIV</sequence>
<dbReference type="Proteomes" id="UP001275084">
    <property type="component" value="Unassembled WGS sequence"/>
</dbReference>
<dbReference type="PANTHER" id="PTHR33112:SF16">
    <property type="entry name" value="HETEROKARYON INCOMPATIBILITY DOMAIN-CONTAINING PROTEIN"/>
    <property type="match status" value="1"/>
</dbReference>
<reference evidence="2" key="2">
    <citation type="submission" date="2023-06" db="EMBL/GenBank/DDBJ databases">
        <authorList>
            <consortium name="Lawrence Berkeley National Laboratory"/>
            <person name="Haridas S."/>
            <person name="Hensen N."/>
            <person name="Bonometti L."/>
            <person name="Westerberg I."/>
            <person name="Brannstrom I.O."/>
            <person name="Guillou S."/>
            <person name="Cros-Aarteil S."/>
            <person name="Calhoun S."/>
            <person name="Kuo A."/>
            <person name="Mondo S."/>
            <person name="Pangilinan J."/>
            <person name="Riley R."/>
            <person name="Labutti K."/>
            <person name="Andreopoulos B."/>
            <person name="Lipzen A."/>
            <person name="Chen C."/>
            <person name="Yanf M."/>
            <person name="Daum C."/>
            <person name="Ng V."/>
            <person name="Clum A."/>
            <person name="Steindorff A."/>
            <person name="Ohm R."/>
            <person name="Martin F."/>
            <person name="Silar P."/>
            <person name="Natvig D."/>
            <person name="Lalanne C."/>
            <person name="Gautier V."/>
            <person name="Ament-Velasquez S.L."/>
            <person name="Kruys A."/>
            <person name="Hutchinson M.I."/>
            <person name="Powell A.J."/>
            <person name="Barry K."/>
            <person name="Miller A.N."/>
            <person name="Grigoriev I.V."/>
            <person name="Debuchy R."/>
            <person name="Gladieux P."/>
            <person name="Thoren M.H."/>
            <person name="Johannesson H."/>
        </authorList>
    </citation>
    <scope>NUCLEOTIDE SEQUENCE</scope>
    <source>
        <strain evidence="2">CBS 955.72</strain>
    </source>
</reference>
<protein>
    <recommendedName>
        <fullName evidence="1">Heterokaryon incompatibility domain-containing protein</fullName>
    </recommendedName>
</protein>
<feature type="non-terminal residue" evidence="2">
    <location>
        <position position="1"/>
    </location>
</feature>
<evidence type="ECO:0000259" key="1">
    <source>
        <dbReference type="Pfam" id="PF06985"/>
    </source>
</evidence>
<evidence type="ECO:0000313" key="2">
    <source>
        <dbReference type="EMBL" id="KAK3349707.1"/>
    </source>
</evidence>
<dbReference type="AlphaFoldDB" id="A0AAJ0HF48"/>
<organism evidence="2 3">
    <name type="scientific">Lasiosphaeria hispida</name>
    <dbReference type="NCBI Taxonomy" id="260671"/>
    <lineage>
        <taxon>Eukaryota</taxon>
        <taxon>Fungi</taxon>
        <taxon>Dikarya</taxon>
        <taxon>Ascomycota</taxon>
        <taxon>Pezizomycotina</taxon>
        <taxon>Sordariomycetes</taxon>
        <taxon>Sordariomycetidae</taxon>
        <taxon>Sordariales</taxon>
        <taxon>Lasiosphaeriaceae</taxon>
        <taxon>Lasiosphaeria</taxon>
    </lineage>
</organism>
<reference evidence="2" key="1">
    <citation type="journal article" date="2023" name="Mol. Phylogenet. Evol.">
        <title>Genome-scale phylogeny and comparative genomics of the fungal order Sordariales.</title>
        <authorList>
            <person name="Hensen N."/>
            <person name="Bonometti L."/>
            <person name="Westerberg I."/>
            <person name="Brannstrom I.O."/>
            <person name="Guillou S."/>
            <person name="Cros-Aarteil S."/>
            <person name="Calhoun S."/>
            <person name="Haridas S."/>
            <person name="Kuo A."/>
            <person name="Mondo S."/>
            <person name="Pangilinan J."/>
            <person name="Riley R."/>
            <person name="LaButti K."/>
            <person name="Andreopoulos B."/>
            <person name="Lipzen A."/>
            <person name="Chen C."/>
            <person name="Yan M."/>
            <person name="Daum C."/>
            <person name="Ng V."/>
            <person name="Clum A."/>
            <person name="Steindorff A."/>
            <person name="Ohm R.A."/>
            <person name="Martin F."/>
            <person name="Silar P."/>
            <person name="Natvig D.O."/>
            <person name="Lalanne C."/>
            <person name="Gautier V."/>
            <person name="Ament-Velasquez S.L."/>
            <person name="Kruys A."/>
            <person name="Hutchinson M.I."/>
            <person name="Powell A.J."/>
            <person name="Barry K."/>
            <person name="Miller A.N."/>
            <person name="Grigoriev I.V."/>
            <person name="Debuchy R."/>
            <person name="Gladieux P."/>
            <person name="Hiltunen Thoren M."/>
            <person name="Johannesson H."/>
        </authorList>
    </citation>
    <scope>NUCLEOTIDE SEQUENCE</scope>
    <source>
        <strain evidence="2">CBS 955.72</strain>
    </source>
</reference>
<dbReference type="PANTHER" id="PTHR33112">
    <property type="entry name" value="DOMAIN PROTEIN, PUTATIVE-RELATED"/>
    <property type="match status" value="1"/>
</dbReference>
<evidence type="ECO:0000313" key="3">
    <source>
        <dbReference type="Proteomes" id="UP001275084"/>
    </source>
</evidence>
<keyword evidence="3" id="KW-1185">Reference proteome</keyword>
<proteinExistence type="predicted"/>
<accession>A0AAJ0HF48</accession>
<comment type="caution">
    <text evidence="2">The sequence shown here is derived from an EMBL/GenBank/DDBJ whole genome shotgun (WGS) entry which is preliminary data.</text>
</comment>
<name>A0AAJ0HF48_9PEZI</name>